<evidence type="ECO:0000313" key="2">
    <source>
        <dbReference type="EMBL" id="KAK1747026.1"/>
    </source>
</evidence>
<keyword evidence="3" id="KW-1185">Reference proteome</keyword>
<proteinExistence type="predicted"/>
<evidence type="ECO:0000256" key="1">
    <source>
        <dbReference type="SAM" id="MobiDB-lite"/>
    </source>
</evidence>
<feature type="region of interest" description="Disordered" evidence="1">
    <location>
        <begin position="94"/>
        <end position="113"/>
    </location>
</feature>
<protein>
    <submittedName>
        <fullName evidence="2">Uncharacterized protein</fullName>
    </submittedName>
</protein>
<accession>A0AAD9DGM5</accession>
<name>A0AAD9DGM5_9STRA</name>
<gene>
    <name evidence="2" type="ORF">QTG54_002370</name>
</gene>
<sequence>MVTINAGNTPYTRTRRNRLALILSIFCFLSFYTIDESEFLSFLSSNESPSENRRQLISDNVWEAELQARQLRLTGSNLNKKQRVQIERKRMLEEDVASGEPSDNIWSSKGRGPPTSRYIDKHRFEDCVGETIASCQDMINAYVANHTESFNNRTSLNLSVRKLREETDLSYYKVVLTTNLNGTLVEGIYSDGMIYYPWGWRVSGEVTDVGPWDCAEKTPEECCETIQLDVPEMDDQGNYIACFVEEPVGGTHNPELEDRAIGVANSGGKIIRAPIYH</sequence>
<dbReference type="EMBL" id="JATAAI010000003">
    <property type="protein sequence ID" value="KAK1747026.1"/>
    <property type="molecule type" value="Genomic_DNA"/>
</dbReference>
<organism evidence="2 3">
    <name type="scientific">Skeletonema marinoi</name>
    <dbReference type="NCBI Taxonomy" id="267567"/>
    <lineage>
        <taxon>Eukaryota</taxon>
        <taxon>Sar</taxon>
        <taxon>Stramenopiles</taxon>
        <taxon>Ochrophyta</taxon>
        <taxon>Bacillariophyta</taxon>
        <taxon>Coscinodiscophyceae</taxon>
        <taxon>Thalassiosirophycidae</taxon>
        <taxon>Thalassiosirales</taxon>
        <taxon>Skeletonemataceae</taxon>
        <taxon>Skeletonema</taxon>
        <taxon>Skeletonema marinoi-dohrnii complex</taxon>
    </lineage>
</organism>
<evidence type="ECO:0000313" key="3">
    <source>
        <dbReference type="Proteomes" id="UP001224775"/>
    </source>
</evidence>
<reference evidence="2" key="1">
    <citation type="submission" date="2023-06" db="EMBL/GenBank/DDBJ databases">
        <title>Survivors Of The Sea: Transcriptome response of Skeletonema marinoi to long-term dormancy.</title>
        <authorList>
            <person name="Pinder M.I.M."/>
            <person name="Kourtchenko O."/>
            <person name="Robertson E.K."/>
            <person name="Larsson T."/>
            <person name="Maumus F."/>
            <person name="Osuna-Cruz C.M."/>
            <person name="Vancaester E."/>
            <person name="Stenow R."/>
            <person name="Vandepoele K."/>
            <person name="Ploug H."/>
            <person name="Bruchert V."/>
            <person name="Godhe A."/>
            <person name="Topel M."/>
        </authorList>
    </citation>
    <scope>NUCLEOTIDE SEQUENCE</scope>
    <source>
        <strain evidence="2">R05AC</strain>
    </source>
</reference>
<dbReference type="AlphaFoldDB" id="A0AAD9DGM5"/>
<comment type="caution">
    <text evidence="2">The sequence shown here is derived from an EMBL/GenBank/DDBJ whole genome shotgun (WGS) entry which is preliminary data.</text>
</comment>
<dbReference type="Proteomes" id="UP001224775">
    <property type="component" value="Unassembled WGS sequence"/>
</dbReference>